<feature type="domain" description="Thiolase C-terminal" evidence="8">
    <location>
        <begin position="250"/>
        <end position="368"/>
    </location>
</feature>
<dbReference type="PIRSF" id="PIRSF000429">
    <property type="entry name" value="Ac-CoA_Ac_transf"/>
    <property type="match status" value="1"/>
</dbReference>
<dbReference type="PANTHER" id="PTHR18919:SF107">
    <property type="entry name" value="ACETYL-COA ACETYLTRANSFERASE, CYTOSOLIC"/>
    <property type="match status" value="1"/>
</dbReference>
<evidence type="ECO:0000256" key="6">
    <source>
        <dbReference type="RuleBase" id="RU003557"/>
    </source>
</evidence>
<protein>
    <recommendedName>
        <fullName evidence="2">acetyl-CoA C-acetyltransferase</fullName>
        <ecNumber evidence="2">2.3.1.9</ecNumber>
    </recommendedName>
    <alternativeName>
        <fullName evidence="5">Acetoacetyl-CoA thiolase</fullName>
    </alternativeName>
</protein>
<dbReference type="Gene3D" id="3.40.47.10">
    <property type="match status" value="1"/>
</dbReference>
<name>A0ABR7NEW9_9FIRM</name>
<accession>A0ABR7NEW9</accession>
<evidence type="ECO:0000256" key="1">
    <source>
        <dbReference type="ARBA" id="ARBA00010982"/>
    </source>
</evidence>
<dbReference type="EMBL" id="JACRTB010000001">
    <property type="protein sequence ID" value="MBC8574944.1"/>
    <property type="molecule type" value="Genomic_DNA"/>
</dbReference>
<feature type="domain" description="Thiolase N-terminal" evidence="7">
    <location>
        <begin position="6"/>
        <end position="229"/>
    </location>
</feature>
<dbReference type="InterPro" id="IPR002155">
    <property type="entry name" value="Thiolase"/>
</dbReference>
<dbReference type="EC" id="2.3.1.9" evidence="2"/>
<evidence type="ECO:0000259" key="8">
    <source>
        <dbReference type="Pfam" id="PF02803"/>
    </source>
</evidence>
<dbReference type="CDD" id="cd00751">
    <property type="entry name" value="thiolase"/>
    <property type="match status" value="1"/>
</dbReference>
<reference evidence="9 10" key="1">
    <citation type="submission" date="2020-08" db="EMBL/GenBank/DDBJ databases">
        <title>Genome public.</title>
        <authorList>
            <person name="Liu C."/>
            <person name="Sun Q."/>
        </authorList>
    </citation>
    <scope>NUCLEOTIDE SEQUENCE [LARGE SCALE GENOMIC DNA]</scope>
    <source>
        <strain evidence="9 10">BX1</strain>
    </source>
</reference>
<keyword evidence="4 6" id="KW-0012">Acyltransferase</keyword>
<evidence type="ECO:0000313" key="9">
    <source>
        <dbReference type="EMBL" id="MBC8574944.1"/>
    </source>
</evidence>
<evidence type="ECO:0000256" key="5">
    <source>
        <dbReference type="ARBA" id="ARBA00030755"/>
    </source>
</evidence>
<evidence type="ECO:0000259" key="7">
    <source>
        <dbReference type="Pfam" id="PF00108"/>
    </source>
</evidence>
<organism evidence="9 10">
    <name type="scientific">Yanshouia hominis</name>
    <dbReference type="NCBI Taxonomy" id="2763673"/>
    <lineage>
        <taxon>Bacteria</taxon>
        <taxon>Bacillati</taxon>
        <taxon>Bacillota</taxon>
        <taxon>Clostridia</taxon>
        <taxon>Eubacteriales</taxon>
        <taxon>Oscillospiraceae</taxon>
        <taxon>Yanshouia</taxon>
    </lineage>
</organism>
<dbReference type="InterPro" id="IPR016039">
    <property type="entry name" value="Thiolase-like"/>
</dbReference>
<dbReference type="InterPro" id="IPR020617">
    <property type="entry name" value="Thiolase_C"/>
</dbReference>
<dbReference type="Proteomes" id="UP000658131">
    <property type="component" value="Unassembled WGS sequence"/>
</dbReference>
<evidence type="ECO:0000256" key="4">
    <source>
        <dbReference type="ARBA" id="ARBA00023315"/>
    </source>
</evidence>
<evidence type="ECO:0000313" key="10">
    <source>
        <dbReference type="Proteomes" id="UP000658131"/>
    </source>
</evidence>
<dbReference type="PANTHER" id="PTHR18919">
    <property type="entry name" value="ACETYL-COA C-ACYLTRANSFERASE"/>
    <property type="match status" value="1"/>
</dbReference>
<dbReference type="SUPFAM" id="SSF53901">
    <property type="entry name" value="Thiolase-like"/>
    <property type="match status" value="2"/>
</dbReference>
<dbReference type="InterPro" id="IPR020616">
    <property type="entry name" value="Thiolase_N"/>
</dbReference>
<dbReference type="RefSeq" id="WP_262398635.1">
    <property type="nucleotide sequence ID" value="NZ_JACRTB010000001.1"/>
</dbReference>
<sequence>MEHQKVIIADMVRTPWGRPGGSMEKILSSDLAAAVLKKLLERTGIRPEAVDQVVFGQAHPSTYPNNIGHYAWLKAGFPVEVPGYTVQGNTTSALQAVRNAYYLIASGNEEICIAGGADSYSAAPFVMRDVRLHFDPQNRRAIDTLEEAECCTQPIPMSRAAQYEKSHGGNISEHDAAFAAESREKAKRFAGLCSSQIVPVSYTDRKKGEIVVSADEWPAGQSTQDPLSPCADGAAAALLTSGDKAKEWNLTPMAELLGFAVAGCDPQRPQAAGSAAVKKMLARHGLAVRDLACFEIIENSAADVLETAGALGGSAVLNPLGGALAFGKNDGAEGIAMLMRLNASLAPGELGAACIYSAGGQGMASLIRKLS</sequence>
<keyword evidence="3 6" id="KW-0808">Transferase</keyword>
<proteinExistence type="inferred from homology"/>
<dbReference type="Pfam" id="PF02803">
    <property type="entry name" value="Thiolase_C"/>
    <property type="match status" value="1"/>
</dbReference>
<keyword evidence="10" id="KW-1185">Reference proteome</keyword>
<gene>
    <name evidence="9" type="ORF">H8717_00760</name>
</gene>
<evidence type="ECO:0000256" key="3">
    <source>
        <dbReference type="ARBA" id="ARBA00022679"/>
    </source>
</evidence>
<dbReference type="Pfam" id="PF00108">
    <property type="entry name" value="Thiolase_N"/>
    <property type="match status" value="1"/>
</dbReference>
<comment type="caution">
    <text evidence="9">The sequence shown here is derived from an EMBL/GenBank/DDBJ whole genome shotgun (WGS) entry which is preliminary data.</text>
</comment>
<comment type="similarity">
    <text evidence="1 6">Belongs to the thiolase-like superfamily. Thiolase family.</text>
</comment>
<evidence type="ECO:0000256" key="2">
    <source>
        <dbReference type="ARBA" id="ARBA00012705"/>
    </source>
</evidence>